<evidence type="ECO:0000313" key="7">
    <source>
        <dbReference type="Proteomes" id="UP000829364"/>
    </source>
</evidence>
<evidence type="ECO:0000259" key="5">
    <source>
        <dbReference type="Pfam" id="PF26335"/>
    </source>
</evidence>
<sequence>MKSFLLPIFSGLASAALTCRPDGPVVPKPRLREAATLRDAAANLTRTLDAAVSGTIKAGWPIENVSFSVAVVSRDQEDPGVPLWEYHHLAKRNVNGTKNIGRDSQYLIGSISKVVSDYILLTSGLDVNAPVTKYLPKLRDSKSKVHWDDVTLAMLAGQRSGAPTNYGFSEHYGLKELFLSSGFPPIDDSAYPPCGVLDLNKACTKEELLNGMLSSYPVVAPGERAAYSNIAFTIFIMAVEEATGKTYAQLVEDALAKSLRMNSTRPSPGDDEKAVIPPGENSWGTDFGLNAPGGGLVSTISDLSRFAYAVLTRTTALTPAQTRTWLKPNEYSGSFSAVGKPWEIFRHDNITPEHPHSVTVHGKSGGAQAYRSQLNLLDEYGVGLIVLCAGPMNAITLLNDVVLAGIAPAVDKVAREQADKGYARTFKNRGGKEGGNANTVEVDATFEMDKDSLVVKAMHRNGSDMHAAITQIWNLTMAQFTAELGPTLRLFPTDQDEKTTLDGRQVTREVWRLWPELADWPASDLPAPGTLRDDCVLWMLGDWVHYGEEPMDRFLFYKDDKGEVLGFEAPFLRTGILRPSK</sequence>
<keyword evidence="7" id="KW-1185">Reference proteome</keyword>
<evidence type="ECO:0000313" key="6">
    <source>
        <dbReference type="EMBL" id="UNI22813.1"/>
    </source>
</evidence>
<dbReference type="EMBL" id="CP086361">
    <property type="protein sequence ID" value="UNI22813.1"/>
    <property type="molecule type" value="Genomic_DNA"/>
</dbReference>
<dbReference type="InterPro" id="IPR012338">
    <property type="entry name" value="Beta-lactam/transpept-like"/>
</dbReference>
<comment type="similarity">
    <text evidence="1">Belongs to the beta-lactamase family.</text>
</comment>
<dbReference type="GeneID" id="72070613"/>
<name>A0A9Q8QMI9_9HYPO</name>
<evidence type="ECO:0000256" key="1">
    <source>
        <dbReference type="ARBA" id="ARBA00038473"/>
    </source>
</evidence>
<evidence type="ECO:0000256" key="2">
    <source>
        <dbReference type="SAM" id="MobiDB-lite"/>
    </source>
</evidence>
<dbReference type="SUPFAM" id="SSF56601">
    <property type="entry name" value="beta-lactamase/transpeptidase-like"/>
    <property type="match status" value="1"/>
</dbReference>
<dbReference type="KEGG" id="ptkz:JDV02_008667"/>
<dbReference type="AlphaFoldDB" id="A0A9Q8QMI9"/>
<reference evidence="6" key="1">
    <citation type="submission" date="2021-11" db="EMBL/GenBank/DDBJ databases">
        <title>Purpureocillium_takamizusanense_genome.</title>
        <authorList>
            <person name="Nguyen N.-H."/>
        </authorList>
    </citation>
    <scope>NUCLEOTIDE SEQUENCE</scope>
    <source>
        <strain evidence="6">PT3</strain>
    </source>
</reference>
<dbReference type="RefSeq" id="XP_047846294.1">
    <property type="nucleotide sequence ID" value="XM_047990287.1"/>
</dbReference>
<dbReference type="PANTHER" id="PTHR22935">
    <property type="entry name" value="PENICILLIN-BINDING PROTEIN"/>
    <property type="match status" value="1"/>
</dbReference>
<proteinExistence type="inferred from homology"/>
<evidence type="ECO:0000256" key="3">
    <source>
        <dbReference type="SAM" id="SignalP"/>
    </source>
</evidence>
<dbReference type="PANTHER" id="PTHR22935:SF95">
    <property type="entry name" value="BETA-LACTAMASE-LIKE 1-RELATED"/>
    <property type="match status" value="1"/>
</dbReference>
<feature type="chain" id="PRO_5040397013" evidence="3">
    <location>
        <begin position="16"/>
        <end position="581"/>
    </location>
</feature>
<dbReference type="Pfam" id="PF26335">
    <property type="entry name" value="ARB_00930_C"/>
    <property type="match status" value="1"/>
</dbReference>
<feature type="domain" description="Beta-lactamase-related" evidence="4">
    <location>
        <begin position="92"/>
        <end position="389"/>
    </location>
</feature>
<dbReference type="Gene3D" id="3.40.710.10">
    <property type="entry name" value="DD-peptidase/beta-lactamase superfamily"/>
    <property type="match status" value="1"/>
</dbReference>
<keyword evidence="3" id="KW-0732">Signal</keyword>
<evidence type="ECO:0000259" key="4">
    <source>
        <dbReference type="Pfam" id="PF00144"/>
    </source>
</evidence>
<dbReference type="InterPro" id="IPR001466">
    <property type="entry name" value="Beta-lactam-related"/>
</dbReference>
<dbReference type="InterPro" id="IPR058664">
    <property type="entry name" value="ARB_00930-like_C"/>
</dbReference>
<dbReference type="Proteomes" id="UP000829364">
    <property type="component" value="Chromosome 8"/>
</dbReference>
<protein>
    <submittedName>
        <fullName evidence="6">Actin- protein 6</fullName>
    </submittedName>
</protein>
<accession>A0A9Q8QMI9</accession>
<feature type="signal peptide" evidence="3">
    <location>
        <begin position="1"/>
        <end position="15"/>
    </location>
</feature>
<gene>
    <name evidence="6" type="primary">ARP6_1</name>
    <name evidence="6" type="ORF">JDV02_008667</name>
</gene>
<dbReference type="Pfam" id="PF00144">
    <property type="entry name" value="Beta-lactamase"/>
    <property type="match status" value="1"/>
</dbReference>
<feature type="domain" description="Beta-lactamase-like ARB-00930-like C-terminal" evidence="5">
    <location>
        <begin position="414"/>
        <end position="578"/>
    </location>
</feature>
<feature type="region of interest" description="Disordered" evidence="2">
    <location>
        <begin position="261"/>
        <end position="281"/>
    </location>
</feature>
<dbReference type="OrthoDB" id="6220758at2759"/>
<dbReference type="InterPro" id="IPR051478">
    <property type="entry name" value="Beta-lactamase-like_AB/R"/>
</dbReference>
<organism evidence="6 7">
    <name type="scientific">Purpureocillium takamizusanense</name>
    <dbReference type="NCBI Taxonomy" id="2060973"/>
    <lineage>
        <taxon>Eukaryota</taxon>
        <taxon>Fungi</taxon>
        <taxon>Dikarya</taxon>
        <taxon>Ascomycota</taxon>
        <taxon>Pezizomycotina</taxon>
        <taxon>Sordariomycetes</taxon>
        <taxon>Hypocreomycetidae</taxon>
        <taxon>Hypocreales</taxon>
        <taxon>Ophiocordycipitaceae</taxon>
        <taxon>Purpureocillium</taxon>
    </lineage>
</organism>